<comment type="caution">
    <text evidence="1">The sequence shown here is derived from an EMBL/GenBank/DDBJ whole genome shotgun (WGS) entry which is preliminary data.</text>
</comment>
<evidence type="ECO:0000313" key="1">
    <source>
        <dbReference type="EMBL" id="CAK6978150.1"/>
    </source>
</evidence>
<keyword evidence="2" id="KW-1185">Reference proteome</keyword>
<feature type="non-terminal residue" evidence="1">
    <location>
        <position position="87"/>
    </location>
</feature>
<organism evidence="1 2">
    <name type="scientific">Scomber scombrus</name>
    <name type="common">Atlantic mackerel</name>
    <name type="synonym">Scomber vernalis</name>
    <dbReference type="NCBI Taxonomy" id="13677"/>
    <lineage>
        <taxon>Eukaryota</taxon>
        <taxon>Metazoa</taxon>
        <taxon>Chordata</taxon>
        <taxon>Craniata</taxon>
        <taxon>Vertebrata</taxon>
        <taxon>Euteleostomi</taxon>
        <taxon>Actinopterygii</taxon>
        <taxon>Neopterygii</taxon>
        <taxon>Teleostei</taxon>
        <taxon>Neoteleostei</taxon>
        <taxon>Acanthomorphata</taxon>
        <taxon>Pelagiaria</taxon>
        <taxon>Scombriformes</taxon>
        <taxon>Scombridae</taxon>
        <taxon>Scomber</taxon>
    </lineage>
</organism>
<sequence length="87" mass="9960">MKHRKRSRSNIYLCIIKCQTYTSSYGENSYCVIRAELQPSLQPVGHDNGVHLTKLNYLPNLPTKQTTSPAPQVDYCEKVKSKHQNPL</sequence>
<dbReference type="AlphaFoldDB" id="A0AAV1Q3F3"/>
<protein>
    <submittedName>
        <fullName evidence="1">Uncharacterized protein</fullName>
    </submittedName>
</protein>
<proteinExistence type="predicted"/>
<dbReference type="Proteomes" id="UP001314229">
    <property type="component" value="Unassembled WGS sequence"/>
</dbReference>
<gene>
    <name evidence="1" type="ORF">FSCOSCO3_A001772</name>
</gene>
<name>A0AAV1Q3F3_SCOSC</name>
<evidence type="ECO:0000313" key="2">
    <source>
        <dbReference type="Proteomes" id="UP001314229"/>
    </source>
</evidence>
<dbReference type="EMBL" id="CAWUFR010000460">
    <property type="protein sequence ID" value="CAK6978150.1"/>
    <property type="molecule type" value="Genomic_DNA"/>
</dbReference>
<accession>A0AAV1Q3F3</accession>
<reference evidence="1 2" key="1">
    <citation type="submission" date="2024-01" db="EMBL/GenBank/DDBJ databases">
        <authorList>
            <person name="Alioto T."/>
            <person name="Alioto T."/>
            <person name="Gomez Garrido J."/>
        </authorList>
    </citation>
    <scope>NUCLEOTIDE SEQUENCE [LARGE SCALE GENOMIC DNA]</scope>
</reference>